<dbReference type="Proteomes" id="UP000026960">
    <property type="component" value="Chromosome 12"/>
</dbReference>
<dbReference type="PaxDb" id="65489-OBART12G02830.1"/>
<accession>A0A0D3HRE9</accession>
<sequence>MPGGRRRRKCLTQSRGKPATVLASRLAAKEVRHYQAGGGGSAVSRRGRCGPAHGSNARGCSRRPAATPGTHERHQPSGWELVRRRIPDASEDGGRSWRITGVS</sequence>
<dbReference type="Gramene" id="OBART12G02830.1">
    <property type="protein sequence ID" value="OBART12G02830.1"/>
    <property type="gene ID" value="OBART12G02830"/>
</dbReference>
<reference evidence="2" key="1">
    <citation type="journal article" date="2009" name="Rice">
        <title>De Novo Next Generation Sequencing of Plant Genomes.</title>
        <authorList>
            <person name="Rounsley S."/>
            <person name="Marri P.R."/>
            <person name="Yu Y."/>
            <person name="He R."/>
            <person name="Sisneros N."/>
            <person name="Goicoechea J.L."/>
            <person name="Lee S.J."/>
            <person name="Angelova A."/>
            <person name="Kudrna D."/>
            <person name="Luo M."/>
            <person name="Affourtit J."/>
            <person name="Desany B."/>
            <person name="Knight J."/>
            <person name="Niazi F."/>
            <person name="Egholm M."/>
            <person name="Wing R.A."/>
        </authorList>
    </citation>
    <scope>NUCLEOTIDE SEQUENCE [LARGE SCALE GENOMIC DNA]</scope>
    <source>
        <strain evidence="2">cv. IRGC 105608</strain>
    </source>
</reference>
<proteinExistence type="predicted"/>
<feature type="compositionally biased region" description="Basic and acidic residues" evidence="1">
    <location>
        <begin position="70"/>
        <end position="95"/>
    </location>
</feature>
<evidence type="ECO:0000313" key="3">
    <source>
        <dbReference type="Proteomes" id="UP000026960"/>
    </source>
</evidence>
<dbReference type="EnsemblPlants" id="OBART12G02830.1">
    <property type="protein sequence ID" value="OBART12G02830.1"/>
    <property type="gene ID" value="OBART12G02830"/>
</dbReference>
<organism evidence="2">
    <name type="scientific">Oryza barthii</name>
    <dbReference type="NCBI Taxonomy" id="65489"/>
    <lineage>
        <taxon>Eukaryota</taxon>
        <taxon>Viridiplantae</taxon>
        <taxon>Streptophyta</taxon>
        <taxon>Embryophyta</taxon>
        <taxon>Tracheophyta</taxon>
        <taxon>Spermatophyta</taxon>
        <taxon>Magnoliopsida</taxon>
        <taxon>Liliopsida</taxon>
        <taxon>Poales</taxon>
        <taxon>Poaceae</taxon>
        <taxon>BOP clade</taxon>
        <taxon>Oryzoideae</taxon>
        <taxon>Oryzeae</taxon>
        <taxon>Oryzinae</taxon>
        <taxon>Oryza</taxon>
    </lineage>
</organism>
<dbReference type="AlphaFoldDB" id="A0A0D3HRE9"/>
<protein>
    <submittedName>
        <fullName evidence="2">Uncharacterized protein</fullName>
    </submittedName>
</protein>
<feature type="region of interest" description="Disordered" evidence="1">
    <location>
        <begin position="35"/>
        <end position="103"/>
    </location>
</feature>
<evidence type="ECO:0000313" key="2">
    <source>
        <dbReference type="EnsemblPlants" id="OBART12G02830.1"/>
    </source>
</evidence>
<keyword evidence="3" id="KW-1185">Reference proteome</keyword>
<dbReference type="HOGENOM" id="CLU_2267860_0_0_1"/>
<evidence type="ECO:0000256" key="1">
    <source>
        <dbReference type="SAM" id="MobiDB-lite"/>
    </source>
</evidence>
<reference evidence="2" key="2">
    <citation type="submission" date="2015-03" db="UniProtKB">
        <authorList>
            <consortium name="EnsemblPlants"/>
        </authorList>
    </citation>
    <scope>IDENTIFICATION</scope>
</reference>
<name>A0A0D3HRE9_9ORYZ</name>